<name>A0A4Q9HAS9_9SPHI</name>
<sequence>MRSLIYLVNTFPDLHILDHFETQSLAVKSFINIQTCAFIDEYNFLFTIKLEDDAHLQEAEKFKEGLKLIVGPAVKVIKSYWKDLRKERNRLLAHNWRDGKDAIMFGPETEVAPNIPWIDEEYTLLIGIFDKTIFYLKKYRPDYFKEMDSYIRAKSQNKIRHRSPVSTHDQSISKLEDFERFLKASLEYIENIEW</sequence>
<protein>
    <submittedName>
        <fullName evidence="1">Uncharacterized protein</fullName>
    </submittedName>
</protein>
<gene>
    <name evidence="1" type="ORF">EYS08_15640</name>
</gene>
<dbReference type="EMBL" id="SIXF01000015">
    <property type="protein sequence ID" value="TBO41190.1"/>
    <property type="molecule type" value="Genomic_DNA"/>
</dbReference>
<evidence type="ECO:0000313" key="2">
    <source>
        <dbReference type="Proteomes" id="UP000291819"/>
    </source>
</evidence>
<keyword evidence="2" id="KW-1185">Reference proteome</keyword>
<evidence type="ECO:0000313" key="1">
    <source>
        <dbReference type="EMBL" id="TBO41190.1"/>
    </source>
</evidence>
<dbReference type="AlphaFoldDB" id="A0A4Q9HAS9"/>
<organism evidence="1 2">
    <name type="scientific">Pedobacter kyonggii</name>
    <dbReference type="NCBI Taxonomy" id="1926871"/>
    <lineage>
        <taxon>Bacteria</taxon>
        <taxon>Pseudomonadati</taxon>
        <taxon>Bacteroidota</taxon>
        <taxon>Sphingobacteriia</taxon>
        <taxon>Sphingobacteriales</taxon>
        <taxon>Sphingobacteriaceae</taxon>
        <taxon>Pedobacter</taxon>
    </lineage>
</organism>
<accession>A0A4Q9HAS9</accession>
<dbReference type="Proteomes" id="UP000291819">
    <property type="component" value="Unassembled WGS sequence"/>
</dbReference>
<reference evidence="1 2" key="1">
    <citation type="submission" date="2019-02" db="EMBL/GenBank/DDBJ databases">
        <title>Pedobacter kyonggii whole genome sequence analysis.</title>
        <authorList>
            <person name="Dahal R.H."/>
        </authorList>
    </citation>
    <scope>NUCLEOTIDE SEQUENCE [LARGE SCALE GENOMIC DNA]</scope>
    <source>
        <strain evidence="1 2">K-4-11-1</strain>
    </source>
</reference>
<proteinExistence type="predicted"/>
<dbReference type="RefSeq" id="WP_131030913.1">
    <property type="nucleotide sequence ID" value="NZ_SIXF01000015.1"/>
</dbReference>
<comment type="caution">
    <text evidence="1">The sequence shown here is derived from an EMBL/GenBank/DDBJ whole genome shotgun (WGS) entry which is preliminary data.</text>
</comment>